<evidence type="ECO:0000313" key="2">
    <source>
        <dbReference type="EMBL" id="STT08015.1"/>
    </source>
</evidence>
<name>A0A7H4MY52_9ENTR</name>
<dbReference type="EC" id="5.5.1.2" evidence="2"/>
<reference evidence="2 3" key="1">
    <citation type="submission" date="2018-06" db="EMBL/GenBank/DDBJ databases">
        <authorList>
            <consortium name="Pathogen Informatics"/>
            <person name="Doyle S."/>
        </authorList>
    </citation>
    <scope>NUCLEOTIDE SEQUENCE [LARGE SCALE GENOMIC DNA]</scope>
    <source>
        <strain evidence="2 3">NCTC11694</strain>
    </source>
</reference>
<evidence type="ECO:0000313" key="3">
    <source>
        <dbReference type="Proteomes" id="UP000255050"/>
    </source>
</evidence>
<dbReference type="InterPro" id="IPR008948">
    <property type="entry name" value="L-Aspartase-like"/>
</dbReference>
<dbReference type="EMBL" id="UGJR01000006">
    <property type="protein sequence ID" value="STT08015.1"/>
    <property type="molecule type" value="Genomic_DNA"/>
</dbReference>
<comment type="caution">
    <text evidence="2">The sequence shown here is derived from an EMBL/GenBank/DDBJ whole genome shotgun (WGS) entry which is preliminary data.</text>
</comment>
<proteinExistence type="predicted"/>
<gene>
    <name evidence="2" type="primary">pcaB_2</name>
    <name evidence="2" type="ORF">NCTC11694_07643</name>
</gene>
<dbReference type="AlphaFoldDB" id="A0A7H4MY52"/>
<dbReference type="Proteomes" id="UP000255050">
    <property type="component" value="Unassembled WGS sequence"/>
</dbReference>
<evidence type="ECO:0000256" key="1">
    <source>
        <dbReference type="SAM" id="MobiDB-lite"/>
    </source>
</evidence>
<dbReference type="SUPFAM" id="SSF48557">
    <property type="entry name" value="L-aspartase-like"/>
    <property type="match status" value="1"/>
</dbReference>
<sequence length="132" mass="14496">MSLLTPMMRTSPLTAWFSDAQRVQGCWILKPRWLALRSNAASCRRRRLIPLLRVAGTKTSTSPRWGRPPPAPGSGDPAGQQLTARVKQRDDAAARYVHWGATSQDAIDTGFILQLRGALAETDSCCSNCSTR</sequence>
<dbReference type="Gene3D" id="1.20.200.10">
    <property type="entry name" value="Fumarase/aspartase (Central domain)"/>
    <property type="match status" value="1"/>
</dbReference>
<protein>
    <submittedName>
        <fullName evidence="2">3-carboxy-cis,cis-muconate cycloisomerase</fullName>
        <ecNumber evidence="2">5.5.1.2</ecNumber>
    </submittedName>
</protein>
<dbReference type="GO" id="GO:0047472">
    <property type="term" value="F:3-carboxy-cis,cis-muconate cycloisomerase activity"/>
    <property type="evidence" value="ECO:0007669"/>
    <property type="project" value="UniProtKB-EC"/>
</dbReference>
<feature type="region of interest" description="Disordered" evidence="1">
    <location>
        <begin position="57"/>
        <end position="82"/>
    </location>
</feature>
<organism evidence="2 3">
    <name type="scientific">Klebsiella michiganensis</name>
    <dbReference type="NCBI Taxonomy" id="1134687"/>
    <lineage>
        <taxon>Bacteria</taxon>
        <taxon>Pseudomonadati</taxon>
        <taxon>Pseudomonadota</taxon>
        <taxon>Gammaproteobacteria</taxon>
        <taxon>Enterobacterales</taxon>
        <taxon>Enterobacteriaceae</taxon>
        <taxon>Klebsiella/Raoultella group</taxon>
        <taxon>Klebsiella</taxon>
    </lineage>
</organism>
<accession>A0A7H4MY52</accession>
<keyword evidence="2" id="KW-0413">Isomerase</keyword>